<feature type="signal peptide" evidence="1">
    <location>
        <begin position="1"/>
        <end position="20"/>
    </location>
</feature>
<name>A0A9P3LBS7_9APHY</name>
<dbReference type="PROSITE" id="PS51212">
    <property type="entry name" value="WSC"/>
    <property type="match status" value="1"/>
</dbReference>
<dbReference type="EMBL" id="BPQB01000009">
    <property type="protein sequence ID" value="GJE88408.1"/>
    <property type="molecule type" value="Genomic_DNA"/>
</dbReference>
<feature type="domain" description="WSC" evidence="2">
    <location>
        <begin position="122"/>
        <end position="217"/>
    </location>
</feature>
<evidence type="ECO:0000313" key="3">
    <source>
        <dbReference type="EMBL" id="GJE88408.1"/>
    </source>
</evidence>
<dbReference type="Proteomes" id="UP000703269">
    <property type="component" value="Unassembled WGS sequence"/>
</dbReference>
<reference evidence="3 4" key="1">
    <citation type="submission" date="2021-08" db="EMBL/GenBank/DDBJ databases">
        <title>Draft Genome Sequence of Phanerochaete sordida strain YK-624.</title>
        <authorList>
            <person name="Mori T."/>
            <person name="Dohra H."/>
            <person name="Suzuki T."/>
            <person name="Kawagishi H."/>
            <person name="Hirai H."/>
        </authorList>
    </citation>
    <scope>NUCLEOTIDE SEQUENCE [LARGE SCALE GENOMIC DNA]</scope>
    <source>
        <strain evidence="3 4">YK-624</strain>
    </source>
</reference>
<protein>
    <submittedName>
        <fullName evidence="3">WSC domain-containing protein</fullName>
    </submittedName>
</protein>
<feature type="chain" id="PRO_5040483800" evidence="1">
    <location>
        <begin position="21"/>
        <end position="217"/>
    </location>
</feature>
<accession>A0A9P3LBS7</accession>
<keyword evidence="1" id="KW-0732">Signal</keyword>
<evidence type="ECO:0000256" key="1">
    <source>
        <dbReference type="SAM" id="SignalP"/>
    </source>
</evidence>
<comment type="caution">
    <text evidence="3">The sequence shown here is derived from an EMBL/GenBank/DDBJ whole genome shotgun (WGS) entry which is preliminary data.</text>
</comment>
<proteinExistence type="predicted"/>
<evidence type="ECO:0000313" key="4">
    <source>
        <dbReference type="Proteomes" id="UP000703269"/>
    </source>
</evidence>
<dbReference type="Pfam" id="PF01822">
    <property type="entry name" value="WSC"/>
    <property type="match status" value="1"/>
</dbReference>
<dbReference type="InterPro" id="IPR002889">
    <property type="entry name" value="WSC_carb-bd"/>
</dbReference>
<sequence>MLLTIPALVLAALLLAPAAAGQASGCSSPRSVGVCASSIRPYSDNAYVWGGACEIPVPPGGPSTLMASDVEFYDPEYGCDESAGYRLACCIQAVSCAVYEDCDGPPTPLPTPYYPPPLASGWSVDMPCAVDNAARVLANTIVQYSPGNTPYSCTTYCSSMNYAYAGVEYGDECYCGTGYVGGTMPPAANLSDCSMLCAGGMYEDCGGSWRMQIYKFN</sequence>
<organism evidence="3 4">
    <name type="scientific">Phanerochaete sordida</name>
    <dbReference type="NCBI Taxonomy" id="48140"/>
    <lineage>
        <taxon>Eukaryota</taxon>
        <taxon>Fungi</taxon>
        <taxon>Dikarya</taxon>
        <taxon>Basidiomycota</taxon>
        <taxon>Agaricomycotina</taxon>
        <taxon>Agaricomycetes</taxon>
        <taxon>Polyporales</taxon>
        <taxon>Phanerochaetaceae</taxon>
        <taxon>Phanerochaete</taxon>
    </lineage>
</organism>
<dbReference type="OrthoDB" id="5985073at2759"/>
<dbReference type="AlphaFoldDB" id="A0A9P3LBS7"/>
<evidence type="ECO:0000259" key="2">
    <source>
        <dbReference type="PROSITE" id="PS51212"/>
    </source>
</evidence>
<dbReference type="SMART" id="SM00321">
    <property type="entry name" value="WSC"/>
    <property type="match status" value="1"/>
</dbReference>
<keyword evidence="4" id="KW-1185">Reference proteome</keyword>
<gene>
    <name evidence="3" type="ORF">PsYK624_044910</name>
</gene>